<evidence type="ECO:0000313" key="3">
    <source>
        <dbReference type="Proteomes" id="UP000202962"/>
    </source>
</evidence>
<dbReference type="GeneID" id="27429746"/>
<feature type="coiled-coil region" evidence="1">
    <location>
        <begin position="104"/>
        <end position="197"/>
    </location>
</feature>
<name>A0A162GVC9_9BBAC</name>
<sequence>MDDSNTLVTDMELAKDTEKNTLLLEEMAPLEELLKMPEEIIVTADAIEAANYDSEILQETTNNVHENEFYQAMAEVKEKNEYIKCMEGERQAFKQKTITYKKVLLDMETKLQSTEDEIDELKKQLENKNRELEIKNQQLINIAQEKQNLQQEIIYLKKKTHHHHHDEEVSPKRRKISETNQNEIDELKKTVTDLQLQLNQQRTCECSEQITKHKQFIKEMTKNYNTARDCVMHYKKKAEHLQVELDNSEVFWSAMVTKITKLCTCKKTPVVSKRVSN</sequence>
<reference evidence="2 3" key="1">
    <citation type="submission" date="2015-03" db="EMBL/GenBank/DDBJ databases">
        <title>The complete genome sequence of Mocis sp. granulovirus.</title>
        <authorList>
            <person name="Ardisson-Araujo D.M.P."/>
            <person name="Melo F.L."/>
            <person name="Sosa-Gomez D.R."/>
            <person name="Ribeiro B.M."/>
        </authorList>
    </citation>
    <scope>NUCLEOTIDE SEQUENCE [LARGE SCALE GENOMIC DNA]</scope>
    <source>
        <strain evidence="2">Southern Brazil</strain>
    </source>
</reference>
<dbReference type="RefSeq" id="YP_009249865.1">
    <property type="nucleotide sequence ID" value="NC_029996.1"/>
</dbReference>
<organism evidence="2 3">
    <name type="scientific">Mocis latipes granulovirus</name>
    <dbReference type="NCBI Taxonomy" id="2072024"/>
    <lineage>
        <taxon>Viruses</taxon>
        <taxon>Viruses incertae sedis</taxon>
        <taxon>Naldaviricetes</taxon>
        <taxon>Lefavirales</taxon>
        <taxon>Baculoviridae</taxon>
        <taxon>Betabaculovirus</taxon>
        <taxon>Betabaculovirus molatipedis</taxon>
    </lineage>
</organism>
<keyword evidence="3" id="KW-1185">Reference proteome</keyword>
<keyword evidence="1" id="KW-0175">Coiled coil</keyword>
<protein>
    <submittedName>
        <fullName evidence="2">Uncharacterized protein</fullName>
    </submittedName>
</protein>
<evidence type="ECO:0000256" key="1">
    <source>
        <dbReference type="SAM" id="Coils"/>
    </source>
</evidence>
<evidence type="ECO:0000313" key="2">
    <source>
        <dbReference type="EMBL" id="AKR17410.1"/>
    </source>
</evidence>
<proteinExistence type="predicted"/>
<dbReference type="Proteomes" id="UP000202962">
    <property type="component" value="Segment"/>
</dbReference>
<dbReference type="EMBL" id="KR011718">
    <property type="protein sequence ID" value="AKR17410.1"/>
    <property type="molecule type" value="Genomic_DNA"/>
</dbReference>
<dbReference type="KEGG" id="vg:27429746"/>
<accession>A0A162GVC9</accession>